<dbReference type="VEuPathDB" id="FungiDB:C5L36_0C11350"/>
<keyword evidence="6 7" id="KW-1015">Disulfide bond</keyword>
<dbReference type="EMBL" id="JQFK01000017">
    <property type="protein sequence ID" value="KGK38673.1"/>
    <property type="molecule type" value="Genomic_DNA"/>
</dbReference>
<dbReference type="InterPro" id="IPR035427">
    <property type="entry name" value="Tim10-like_dom_sf"/>
</dbReference>
<keyword evidence="7" id="KW-0496">Mitochondrion</keyword>
<keyword evidence="4 7" id="KW-0811">Translocation</keyword>
<keyword evidence="2 7" id="KW-0999">Mitochondrion inner membrane</keyword>
<evidence type="ECO:0000256" key="5">
    <source>
        <dbReference type="ARBA" id="ARBA00023136"/>
    </source>
</evidence>
<evidence type="ECO:0000256" key="7">
    <source>
        <dbReference type="RuleBase" id="RU367043"/>
    </source>
</evidence>
<dbReference type="OrthoDB" id="7813104at2759"/>
<reference evidence="10 17" key="6">
    <citation type="submission" date="2018-06" db="EMBL/GenBank/DDBJ databases">
        <title>Population genomics shows no distinction between pathogenic Candida krusei and environmental Pichia kudriavzevii: One species, four names.</title>
        <authorList>
            <person name="Douglass A.P."/>
            <person name="Offei B."/>
            <person name="Braun-Galleani S."/>
            <person name="Coughlan A.Y."/>
            <person name="Martos A."/>
            <person name="Ortiz-Merino R.A."/>
            <person name="Byrne K.P."/>
            <person name="Wolfe K.H."/>
        </authorList>
    </citation>
    <scope>NUCLEOTIDE SEQUENCE [LARGE SCALE GENOMIC DNA]</scope>
    <source>
        <strain evidence="10 17">CBS573</strain>
    </source>
</reference>
<evidence type="ECO:0000313" key="13">
    <source>
        <dbReference type="EMBL" id="OUT24763.1"/>
    </source>
</evidence>
<evidence type="ECO:0000256" key="2">
    <source>
        <dbReference type="ARBA" id="ARBA00022792"/>
    </source>
</evidence>
<keyword evidence="17" id="KW-1185">Reference proteome</keyword>
<evidence type="ECO:0000256" key="4">
    <source>
        <dbReference type="ARBA" id="ARBA00023010"/>
    </source>
</evidence>
<evidence type="ECO:0000259" key="9">
    <source>
        <dbReference type="Pfam" id="PF02953"/>
    </source>
</evidence>
<dbReference type="eggNOG" id="KOG1733">
    <property type="taxonomic scope" value="Eukaryota"/>
</dbReference>
<reference evidence="15" key="3">
    <citation type="journal article" date="2017" name="Genome Announc.">
        <title>Genome sequences of Cyberlindnera fabianii 65, Pichia kudriavzevii 129, and Saccharomyces cerevisiae 131 isolated from fermented masau fruits in Zimbabwe.</title>
        <authorList>
            <person name="van Rijswijck I.M.H."/>
            <person name="Derks M.F.L."/>
            <person name="Abee T."/>
            <person name="de Ridder D."/>
            <person name="Smid E.J."/>
        </authorList>
    </citation>
    <scope>NUCLEOTIDE SEQUENCE [LARGE SCALE GENOMIC DNA]</scope>
    <source>
        <strain evidence="15">129</strain>
    </source>
</reference>
<dbReference type="Proteomes" id="UP000195871">
    <property type="component" value="Unassembled WGS sequence"/>
</dbReference>
<evidence type="ECO:0000256" key="8">
    <source>
        <dbReference type="SAM" id="MobiDB-lite"/>
    </source>
</evidence>
<dbReference type="Proteomes" id="UP000029867">
    <property type="component" value="Unassembled WGS sequence"/>
</dbReference>
<evidence type="ECO:0000313" key="10">
    <source>
        <dbReference type="EMBL" id="AWU77230.1"/>
    </source>
</evidence>
<reference evidence="12" key="4">
    <citation type="submission" date="2017-01" db="EMBL/GenBank/DDBJ databases">
        <authorList>
            <person name="Mah S.A."/>
            <person name="Swanson W.J."/>
            <person name="Moy G.W."/>
            <person name="Vacquier V.D."/>
        </authorList>
    </citation>
    <scope>NUCLEOTIDE SEQUENCE [LARGE SCALE GENOMIC DNA]</scope>
    <source>
        <strain evidence="12">129</strain>
    </source>
</reference>
<name>A0A099P0T2_PICKU</name>
<reference evidence="11" key="2">
    <citation type="submission" date="2014-08" db="EMBL/GenBank/DDBJ databases">
        <title>Exploiting Issatchenkia orientalis SD108 for Succinic Acid Production.</title>
        <authorList>
            <person name="Xiao H."/>
            <person name="Shao Z."/>
            <person name="Jiang Y."/>
            <person name="Dole S."/>
            <person name="Zhao H."/>
        </authorList>
    </citation>
    <scope>NUCLEOTIDE SEQUENCE [LARGE SCALE GENOMIC DNA]</scope>
    <source>
        <strain evidence="11">SD108</strain>
    </source>
</reference>
<evidence type="ECO:0000256" key="1">
    <source>
        <dbReference type="ARBA" id="ARBA00006720"/>
    </source>
</evidence>
<dbReference type="Proteomes" id="UP000189274">
    <property type="component" value="Unassembled WGS sequence"/>
</dbReference>
<comment type="subunit">
    <text evidence="7">Heterohexamer.</text>
</comment>
<keyword evidence="3 7" id="KW-0653">Protein transport</keyword>
<reference evidence="14" key="1">
    <citation type="journal article" date="2014" name="Microb. Cell Fact.">
        <title>Exploiting Issatchenkia orientalis SD108 for succinic acid production.</title>
        <authorList>
            <person name="Xiao H."/>
            <person name="Shao Z."/>
            <person name="Jiang Y."/>
            <person name="Dole S."/>
            <person name="Zhao H."/>
        </authorList>
    </citation>
    <scope>NUCLEOTIDE SEQUENCE [LARGE SCALE GENOMIC DNA]</scope>
    <source>
        <strain evidence="14">SD108</strain>
    </source>
</reference>
<evidence type="ECO:0000313" key="14">
    <source>
        <dbReference type="Proteomes" id="UP000029867"/>
    </source>
</evidence>
<accession>A0A099P0T2</accession>
<organism evidence="11 14">
    <name type="scientific">Pichia kudriavzevii</name>
    <name type="common">Yeast</name>
    <name type="synonym">Issatchenkia orientalis</name>
    <dbReference type="NCBI Taxonomy" id="4909"/>
    <lineage>
        <taxon>Eukaryota</taxon>
        <taxon>Fungi</taxon>
        <taxon>Dikarya</taxon>
        <taxon>Ascomycota</taxon>
        <taxon>Saccharomycotina</taxon>
        <taxon>Pichiomycetes</taxon>
        <taxon>Pichiales</taxon>
        <taxon>Pichiaceae</taxon>
        <taxon>Pichia</taxon>
    </lineage>
</organism>
<protein>
    <recommendedName>
        <fullName evidence="7">Mitochondrial import inner membrane translocase subunit</fullName>
    </recommendedName>
</protein>
<dbReference type="HOGENOM" id="CLU_141397_0_1_1"/>
<proteinExistence type="inferred from homology"/>
<keyword evidence="5" id="KW-0472">Membrane</keyword>
<comment type="similarity">
    <text evidence="1 7">Belongs to the small Tim family.</text>
</comment>
<evidence type="ECO:0000256" key="3">
    <source>
        <dbReference type="ARBA" id="ARBA00022927"/>
    </source>
</evidence>
<dbReference type="AlphaFoldDB" id="A0A099P0T2"/>
<feature type="domain" description="Tim10-like" evidence="9">
    <location>
        <begin position="34"/>
        <end position="93"/>
    </location>
</feature>
<dbReference type="Proteomes" id="UP000249293">
    <property type="component" value="Chromosome 3"/>
</dbReference>
<comment type="subcellular location">
    <subcellularLocation>
        <location evidence="7">Mitochondrion inner membrane</location>
        <topology evidence="7">Peripheral membrane protein</topology>
        <orientation evidence="7">Intermembrane side</orientation>
    </subcellularLocation>
</comment>
<dbReference type="EMBL" id="NHMM01000001">
    <property type="protein sequence ID" value="OUT24763.1"/>
    <property type="molecule type" value="Genomic_DNA"/>
</dbReference>
<evidence type="ECO:0000313" key="12">
    <source>
        <dbReference type="EMBL" id="ONH76407.1"/>
    </source>
</evidence>
<comment type="function">
    <text evidence="7">Mitochondrial intermembrane chaperone that participates in the import and insertion of some multi-pass transmembrane proteins into the mitochondrial inner membrane. Also required for the transfer of beta-barrel precursors from the TOM complex to the sorting and assembly machinery (SAM complex) of the outer membrane. Acts as a chaperone-like protein that protects the hydrophobic precursors from aggregation and guide them through the mitochondrial intermembrane space.</text>
</comment>
<sequence>MSFLGLGGKKEQAQQQPQLSPDQAQIVSQIKSDISQEIATNYATALVNSLSDNCFERCISLPTASFSKDNEKCVTDCTGKFMRSWNIISQAYVSRINQK</sequence>
<evidence type="ECO:0000256" key="6">
    <source>
        <dbReference type="ARBA" id="ARBA00023157"/>
    </source>
</evidence>
<evidence type="ECO:0000313" key="17">
    <source>
        <dbReference type="Proteomes" id="UP000249293"/>
    </source>
</evidence>
<evidence type="ECO:0000313" key="15">
    <source>
        <dbReference type="Proteomes" id="UP000189274"/>
    </source>
</evidence>
<dbReference type="InterPro" id="IPR004217">
    <property type="entry name" value="Tim10-like"/>
</dbReference>
<reference evidence="13 16" key="5">
    <citation type="submission" date="2017-05" db="EMBL/GenBank/DDBJ databases">
        <title>The Genome Sequence of Candida krusei Ckrusei653.</title>
        <authorList>
            <person name="Cuomo C."/>
            <person name="Forche A."/>
            <person name="Young S."/>
            <person name="Abouelleil A."/>
            <person name="Cao P."/>
            <person name="Chapman S."/>
            <person name="Cusick C."/>
            <person name="Shea T."/>
            <person name="Nusbaum C."/>
            <person name="Birren B."/>
        </authorList>
    </citation>
    <scope>NUCLEOTIDE SEQUENCE [LARGE SCALE GENOMIC DNA]</scope>
    <source>
        <strain evidence="13 16">Ckrusei653</strain>
    </source>
</reference>
<keyword evidence="7" id="KW-0813">Transport</keyword>
<gene>
    <name evidence="12" type="ORF">BOH78_1269</name>
    <name evidence="10" type="ORF">C5L36_0C11350</name>
    <name evidence="13" type="ORF">CAS74_001153</name>
    <name evidence="11" type="ORF">JL09_g2188</name>
</gene>
<dbReference type="Gene3D" id="1.10.287.810">
    <property type="entry name" value="Mitochondrial import inner membrane translocase subunit tim13 like domains"/>
    <property type="match status" value="1"/>
</dbReference>
<evidence type="ECO:0000313" key="16">
    <source>
        <dbReference type="Proteomes" id="UP000195871"/>
    </source>
</evidence>
<dbReference type="GO" id="GO:0005743">
    <property type="term" value="C:mitochondrial inner membrane"/>
    <property type="evidence" value="ECO:0007669"/>
    <property type="project" value="UniProtKB-SubCell"/>
</dbReference>
<dbReference type="EMBL" id="MQVM01000004">
    <property type="protein sequence ID" value="ONH76407.1"/>
    <property type="molecule type" value="Genomic_DNA"/>
</dbReference>
<comment type="domain">
    <text evidence="7">The twin CX3C motif contains 4 conserved Cys residues that form 2 disulfide bonds in the mitochondrial intermembrane space.</text>
</comment>
<evidence type="ECO:0000313" key="11">
    <source>
        <dbReference type="EMBL" id="KGK38673.1"/>
    </source>
</evidence>
<keyword evidence="7" id="KW-0143">Chaperone</keyword>
<dbReference type="SUPFAM" id="SSF144122">
    <property type="entry name" value="Tim10-like"/>
    <property type="match status" value="1"/>
</dbReference>
<feature type="region of interest" description="Disordered" evidence="8">
    <location>
        <begin position="1"/>
        <end position="21"/>
    </location>
</feature>
<dbReference type="EMBL" id="CP028775">
    <property type="protein sequence ID" value="AWU77230.1"/>
    <property type="molecule type" value="Genomic_DNA"/>
</dbReference>
<dbReference type="GO" id="GO:0015031">
    <property type="term" value="P:protein transport"/>
    <property type="evidence" value="ECO:0007669"/>
    <property type="project" value="UniProtKB-KW"/>
</dbReference>
<dbReference type="Pfam" id="PF02953">
    <property type="entry name" value="zf-Tim10_DDP"/>
    <property type="match status" value="1"/>
</dbReference>
<dbReference type="STRING" id="4909.A0A099P0T2"/>